<keyword evidence="4" id="KW-1185">Reference proteome</keyword>
<evidence type="ECO:0000313" key="3">
    <source>
        <dbReference type="EMBL" id="KAG8391334.1"/>
    </source>
</evidence>
<accession>A0AAV6Y909</accession>
<sequence length="241" mass="27948">MKPQSFNTNLSPSKLLLHDDSHKISKLKPKIRIIHIVAPEIIKTDVENFRGLVQRLTGKPEERKGSMKKGNNVSSQIMPSKIPVSKPRNNMDSVDLTILQNTQRMKKESEEVYGVENPNAFLSFFGDVDGFIHDMNEFPLLPYRRTEERLLFFIFPNTSRLGLVEEAGQEVVKLPKNPNMSQRVIHYPSKDRSSINQGKKTFNSWKTWLEADAMHVSLPMMMMCWVVDDDMDRFRMFYQDA</sequence>
<evidence type="ECO:0000313" key="4">
    <source>
        <dbReference type="Proteomes" id="UP000826271"/>
    </source>
</evidence>
<dbReference type="Pfam" id="PF05678">
    <property type="entry name" value="VQ"/>
    <property type="match status" value="1"/>
</dbReference>
<dbReference type="InterPro" id="IPR008889">
    <property type="entry name" value="VQ"/>
</dbReference>
<protein>
    <recommendedName>
        <fullName evidence="2">VQ domain-containing protein</fullName>
    </recommendedName>
</protein>
<reference evidence="3" key="1">
    <citation type="submission" date="2019-10" db="EMBL/GenBank/DDBJ databases">
        <authorList>
            <person name="Zhang R."/>
            <person name="Pan Y."/>
            <person name="Wang J."/>
            <person name="Ma R."/>
            <person name="Yu S."/>
        </authorList>
    </citation>
    <scope>NUCLEOTIDE SEQUENCE</scope>
    <source>
        <strain evidence="3">LA-IB0</strain>
        <tissue evidence="3">Leaf</tissue>
    </source>
</reference>
<proteinExistence type="predicted"/>
<evidence type="ECO:0000256" key="1">
    <source>
        <dbReference type="SAM" id="MobiDB-lite"/>
    </source>
</evidence>
<feature type="region of interest" description="Disordered" evidence="1">
    <location>
        <begin position="58"/>
        <end position="86"/>
    </location>
</feature>
<dbReference type="PANTHER" id="PTHR33143:SF62">
    <property type="entry name" value="VQ MOTIF-CONTAINING PROTEIN 25-LIKE"/>
    <property type="match status" value="1"/>
</dbReference>
<gene>
    <name evidence="3" type="ORF">BUALT_Bualt01G0177000</name>
</gene>
<organism evidence="3 4">
    <name type="scientific">Buddleja alternifolia</name>
    <dbReference type="NCBI Taxonomy" id="168488"/>
    <lineage>
        <taxon>Eukaryota</taxon>
        <taxon>Viridiplantae</taxon>
        <taxon>Streptophyta</taxon>
        <taxon>Embryophyta</taxon>
        <taxon>Tracheophyta</taxon>
        <taxon>Spermatophyta</taxon>
        <taxon>Magnoliopsida</taxon>
        <taxon>eudicotyledons</taxon>
        <taxon>Gunneridae</taxon>
        <taxon>Pentapetalae</taxon>
        <taxon>asterids</taxon>
        <taxon>lamiids</taxon>
        <taxon>Lamiales</taxon>
        <taxon>Scrophulariaceae</taxon>
        <taxon>Buddlejeae</taxon>
        <taxon>Buddleja</taxon>
    </lineage>
</organism>
<name>A0AAV6Y909_9LAMI</name>
<dbReference type="AlphaFoldDB" id="A0AAV6Y909"/>
<feature type="compositionally biased region" description="Polar residues" evidence="1">
    <location>
        <begin position="69"/>
        <end position="78"/>
    </location>
</feature>
<comment type="caution">
    <text evidence="3">The sequence shown here is derived from an EMBL/GenBank/DDBJ whole genome shotgun (WGS) entry which is preliminary data.</text>
</comment>
<dbReference type="Proteomes" id="UP000826271">
    <property type="component" value="Unassembled WGS sequence"/>
</dbReference>
<feature type="domain" description="VQ" evidence="2">
    <location>
        <begin position="36"/>
        <end position="61"/>
    </location>
</feature>
<evidence type="ECO:0000259" key="2">
    <source>
        <dbReference type="Pfam" id="PF05678"/>
    </source>
</evidence>
<dbReference type="PANTHER" id="PTHR33143">
    <property type="entry name" value="F16F4.1 PROTEIN-RELATED"/>
    <property type="match status" value="1"/>
</dbReference>
<dbReference type="GO" id="GO:0005634">
    <property type="term" value="C:nucleus"/>
    <property type="evidence" value="ECO:0007669"/>
    <property type="project" value="TreeGrafter"/>
</dbReference>
<dbReference type="EMBL" id="WHWC01000001">
    <property type="protein sequence ID" value="KAG8391334.1"/>
    <property type="molecule type" value="Genomic_DNA"/>
</dbReference>
<dbReference type="InterPro" id="IPR039607">
    <property type="entry name" value="VQ_8/17/18/20/21/25"/>
</dbReference>